<dbReference type="PANTHER" id="PTHR30086:SF14">
    <property type="entry name" value="HOMOSERINE_HOMOSERINE LACTONE EFFLUX PROTEIN"/>
    <property type="match status" value="1"/>
</dbReference>
<name>A0A7W8GHP6_9DEIO</name>
<protein>
    <submittedName>
        <fullName evidence="7">Threonine/homoserine/homoserine lactone efflux protein</fullName>
    </submittedName>
</protein>
<feature type="transmembrane region" description="Helical" evidence="6">
    <location>
        <begin position="108"/>
        <end position="129"/>
    </location>
</feature>
<evidence type="ECO:0000256" key="6">
    <source>
        <dbReference type="SAM" id="Phobius"/>
    </source>
</evidence>
<comment type="caution">
    <text evidence="7">The sequence shown here is derived from an EMBL/GenBank/DDBJ whole genome shotgun (WGS) entry which is preliminary data.</text>
</comment>
<dbReference type="Pfam" id="PF01810">
    <property type="entry name" value="LysE"/>
    <property type="match status" value="1"/>
</dbReference>
<dbReference type="GO" id="GO:0005886">
    <property type="term" value="C:plasma membrane"/>
    <property type="evidence" value="ECO:0007669"/>
    <property type="project" value="UniProtKB-SubCell"/>
</dbReference>
<feature type="transmembrane region" description="Helical" evidence="6">
    <location>
        <begin position="69"/>
        <end position="88"/>
    </location>
</feature>
<keyword evidence="4 6" id="KW-1133">Transmembrane helix</keyword>
<dbReference type="RefSeq" id="WP_184030672.1">
    <property type="nucleotide sequence ID" value="NZ_JACHFN010000012.1"/>
</dbReference>
<evidence type="ECO:0000256" key="1">
    <source>
        <dbReference type="ARBA" id="ARBA00004651"/>
    </source>
</evidence>
<dbReference type="AlphaFoldDB" id="A0A7W8GHP6"/>
<keyword evidence="3 6" id="KW-0812">Transmembrane</keyword>
<feature type="transmembrane region" description="Helical" evidence="6">
    <location>
        <begin position="141"/>
        <end position="161"/>
    </location>
</feature>
<proteinExistence type="predicted"/>
<evidence type="ECO:0000313" key="8">
    <source>
        <dbReference type="Proteomes" id="UP000525389"/>
    </source>
</evidence>
<evidence type="ECO:0000313" key="7">
    <source>
        <dbReference type="EMBL" id="MBB5235463.1"/>
    </source>
</evidence>
<accession>A0A7W8GHP6</accession>
<keyword evidence="5 6" id="KW-0472">Membrane</keyword>
<evidence type="ECO:0000256" key="2">
    <source>
        <dbReference type="ARBA" id="ARBA00022475"/>
    </source>
</evidence>
<evidence type="ECO:0000256" key="5">
    <source>
        <dbReference type="ARBA" id="ARBA00023136"/>
    </source>
</evidence>
<dbReference type="Proteomes" id="UP000525389">
    <property type="component" value="Unassembled WGS sequence"/>
</dbReference>
<gene>
    <name evidence="7" type="ORF">HNQ09_002920</name>
</gene>
<dbReference type="GO" id="GO:0042970">
    <property type="term" value="F:homoserine transmembrane transporter activity"/>
    <property type="evidence" value="ECO:0007669"/>
    <property type="project" value="TreeGrafter"/>
</dbReference>
<reference evidence="7 8" key="1">
    <citation type="submission" date="2020-08" db="EMBL/GenBank/DDBJ databases">
        <title>Genomic Encyclopedia of Type Strains, Phase IV (KMG-IV): sequencing the most valuable type-strain genomes for metagenomic binning, comparative biology and taxonomic classification.</title>
        <authorList>
            <person name="Goeker M."/>
        </authorList>
    </citation>
    <scope>NUCLEOTIDE SEQUENCE [LARGE SCALE GENOMIC DNA]</scope>
    <source>
        <strain evidence="7 8">DSM 101791</strain>
    </source>
</reference>
<sequence length="202" mass="21529">MLTVPFLLTSLVVALIPGTGAVYTVSTGLFRGRRASLTAALGCTLGIVPHLLASLLGLSLLLHLSAEAFTVLKLAGAAYLLYLAWATWQDHGGLSFRDEGTRGSLGVIGRAVLLNLLNPKLTLFFLAFLPQFVAPGRPELPQFLVLSGVFMLVTFLVFAAYGLLAGSVRGFVTRSPRALLWLRRSFAAAFAGLSVELALAER</sequence>
<organism evidence="7 8">
    <name type="scientific">Deinococcus budaensis</name>
    <dbReference type="NCBI Taxonomy" id="1665626"/>
    <lineage>
        <taxon>Bacteria</taxon>
        <taxon>Thermotogati</taxon>
        <taxon>Deinococcota</taxon>
        <taxon>Deinococci</taxon>
        <taxon>Deinococcales</taxon>
        <taxon>Deinococcaceae</taxon>
        <taxon>Deinococcus</taxon>
    </lineage>
</organism>
<evidence type="ECO:0000256" key="4">
    <source>
        <dbReference type="ARBA" id="ARBA00022989"/>
    </source>
</evidence>
<feature type="transmembrane region" description="Helical" evidence="6">
    <location>
        <begin position="37"/>
        <end position="62"/>
    </location>
</feature>
<dbReference type="PANTHER" id="PTHR30086">
    <property type="entry name" value="ARGININE EXPORTER PROTEIN ARGO"/>
    <property type="match status" value="1"/>
</dbReference>
<dbReference type="PIRSF" id="PIRSF006324">
    <property type="entry name" value="LeuE"/>
    <property type="match status" value="1"/>
</dbReference>
<comment type="subcellular location">
    <subcellularLocation>
        <location evidence="1">Cell membrane</location>
        <topology evidence="1">Multi-pass membrane protein</topology>
    </subcellularLocation>
</comment>
<dbReference type="InterPro" id="IPR001123">
    <property type="entry name" value="LeuE-type"/>
</dbReference>
<keyword evidence="2" id="KW-1003">Cell membrane</keyword>
<keyword evidence="8" id="KW-1185">Reference proteome</keyword>
<dbReference type="EMBL" id="JACHFN010000012">
    <property type="protein sequence ID" value="MBB5235463.1"/>
    <property type="molecule type" value="Genomic_DNA"/>
</dbReference>
<evidence type="ECO:0000256" key="3">
    <source>
        <dbReference type="ARBA" id="ARBA00022692"/>
    </source>
</evidence>